<dbReference type="PROSITE" id="PS50088">
    <property type="entry name" value="ANK_REPEAT"/>
    <property type="match status" value="1"/>
</dbReference>
<feature type="compositionally biased region" description="Basic and acidic residues" evidence="2">
    <location>
        <begin position="777"/>
        <end position="795"/>
    </location>
</feature>
<dbReference type="Gene3D" id="3.30.450.20">
    <property type="entry name" value="PAS domain"/>
    <property type="match status" value="1"/>
</dbReference>
<feature type="compositionally biased region" description="Low complexity" evidence="2">
    <location>
        <begin position="327"/>
        <end position="337"/>
    </location>
</feature>
<dbReference type="EMBL" id="RRYP01000178">
    <property type="protein sequence ID" value="TNV87871.1"/>
    <property type="molecule type" value="Genomic_DNA"/>
</dbReference>
<dbReference type="SMART" id="SM00248">
    <property type="entry name" value="ANK"/>
    <property type="match status" value="3"/>
</dbReference>
<keyword evidence="3" id="KW-1133">Transmembrane helix</keyword>
<proteinExistence type="predicted"/>
<evidence type="ECO:0000313" key="5">
    <source>
        <dbReference type="Proteomes" id="UP000785679"/>
    </source>
</evidence>
<sequence length="1435" mass="164037">MRVDKKEDKQFEQNIMSSFTENSSTAFVMISTQANSFCTIIHTNDEVEAMFGFKRSHLLDNNVRMLMPRVIGYHHDNFVGGYLAKGKVNWQDTVKSSFGQSKQGFAFKVDIIIKLFPRINGEIRLAGIIKRSSTDSSKTLDASNDNLARLSGIDSNKHYLLTDKKGYICNISVGLVNLLGLHPKLVKYSHDSYLNMMRLDLIAPNALDSAHQELIESDGMITTFDTRGILAKVDAELLTQEDVELVRPNVKRLDLFVRSHRIPLDETEYAIVYSLQMINHSSIAEVPSQKVQQLLHSGSSGTNVDLFGSPPTSKFGGHESADSQTHNMSSMSSSTGSNNSFNSIVRDFKKTLMDRRMPRALIILNWLITLVIIATITLTALFYMQVQKGDTQLEKAAMTSLAVDRRTTGQAQVAINLNTYIGISNNFLPNRFPLATLNEIIDRSVLLLSLITNYQEGTQTNHNKILKLKNGLNSQERKDGFEVVYSNYEQQSIDTLIVDERDLIINYKQIYQHALQNYLSETSMLQYKKLSDMWFPEDYITTPIKANPYSPLSDSSIAEKTSYFLYANGLRSIRRATEQSTDFFHKLISQVDYGSEYFTIMLVSVLVIIASIALIYYQIWQTEHIQSDIFSLYAYLSHEHIQETYFKAQDYLIEIVNGSFIKQISPKGSDEHGLMESLNVKIELESLRRIKPRETTSIYSMMVKRAYQQAKELYVPKERRDEDNREVQKVLKITTKNGAQMIEASPSKQGLQKAFNNTADSKLLSKRQYHQQIQKNLKQEAKGKKSEKEGDLKGKKVKVEIAQAFPKITEHDHESDEEEVERGYKGRQQNSIKKQNQDDSSLSHSQSADQIWRHEHIRKGGNPEKQDTAFPHNELIAQGLSEIGRIEQRKAQFKKTYQTSDHKRKGGVFFIGVTLLSYFIAAYILQDNQATNLNYIMNIVPIFYDRCRLVHLACAFVRERIFANNTMDSFEYDSIYGNDIDIRYNDLHIENERVLIGLQNDHKKIISPMIELLEVLDSPSYCDAVIQNQVTETQDLLSSAQNFQIIAQQTEEFTSVIYTIHRACEYARYGNLTSLKKLKSEYDMNFDYADYDDSSPLHYAVRANQSAIITYLLDEEQVSPNHKDRWGYTPLDYVKNGTSIESLLLQKGAKRTITNGTFINMTPAKTGLKNFTENQARLFYACYFGDVQTVRNLHKLGEKIDIKDYDGRTLLQVAAAEGNYEIVIYLVANGVNVQSVDSRGQDARVDAKRASDSRSYDLINSVISSTIIKDYCKQFSNAIFKNGMATAMGAYHKKFLDLLILINSTSNFVRRTTLIYGERFNPSKVLKPEEIFTQRDIPLFMTGCELYFNSVINSITSRIIETYDQCLSQYRLITLAMFVTFLAVQVFAVLVLRKRMIVLMREDIFKSRGILNLIPNSFFEQNKQIVEGIMQKLKF</sequence>
<dbReference type="InterPro" id="IPR036770">
    <property type="entry name" value="Ankyrin_rpt-contain_sf"/>
</dbReference>
<feature type="region of interest" description="Disordered" evidence="2">
    <location>
        <begin position="804"/>
        <end position="848"/>
    </location>
</feature>
<keyword evidence="5" id="KW-1185">Reference proteome</keyword>
<keyword evidence="3" id="KW-0472">Membrane</keyword>
<dbReference type="InterPro" id="IPR052994">
    <property type="entry name" value="Tiny_macrocysts_regulators"/>
</dbReference>
<keyword evidence="3" id="KW-0812">Transmembrane</keyword>
<feature type="region of interest" description="Disordered" evidence="2">
    <location>
        <begin position="306"/>
        <end position="337"/>
    </location>
</feature>
<evidence type="ECO:0000256" key="3">
    <source>
        <dbReference type="SAM" id="Phobius"/>
    </source>
</evidence>
<protein>
    <submittedName>
        <fullName evidence="4">Uncharacterized protein</fullName>
    </submittedName>
</protein>
<reference evidence="4" key="1">
    <citation type="submission" date="2019-06" db="EMBL/GenBank/DDBJ databases">
        <authorList>
            <person name="Zheng W."/>
        </authorList>
    </citation>
    <scope>NUCLEOTIDE SEQUENCE</scope>
    <source>
        <strain evidence="4">QDHG01</strain>
    </source>
</reference>
<dbReference type="InterPro" id="IPR035965">
    <property type="entry name" value="PAS-like_dom_sf"/>
</dbReference>
<dbReference type="InterPro" id="IPR002110">
    <property type="entry name" value="Ankyrin_rpt"/>
</dbReference>
<evidence type="ECO:0000256" key="1">
    <source>
        <dbReference type="PROSITE-ProRule" id="PRU00023"/>
    </source>
</evidence>
<dbReference type="SUPFAM" id="SSF55785">
    <property type="entry name" value="PYP-like sensor domain (PAS domain)"/>
    <property type="match status" value="1"/>
</dbReference>
<comment type="caution">
    <text evidence="4">The sequence shown here is derived from an EMBL/GenBank/DDBJ whole genome shotgun (WGS) entry which is preliminary data.</text>
</comment>
<feature type="region of interest" description="Disordered" evidence="2">
    <location>
        <begin position="776"/>
        <end position="795"/>
    </location>
</feature>
<dbReference type="SUPFAM" id="SSF48403">
    <property type="entry name" value="Ankyrin repeat"/>
    <property type="match status" value="1"/>
</dbReference>
<dbReference type="Proteomes" id="UP000785679">
    <property type="component" value="Unassembled WGS sequence"/>
</dbReference>
<feature type="transmembrane region" description="Helical" evidence="3">
    <location>
        <begin position="907"/>
        <end position="925"/>
    </location>
</feature>
<feature type="transmembrane region" description="Helical" evidence="3">
    <location>
        <begin position="1372"/>
        <end position="1392"/>
    </location>
</feature>
<feature type="repeat" description="ANK" evidence="1">
    <location>
        <begin position="1206"/>
        <end position="1238"/>
    </location>
</feature>
<evidence type="ECO:0000256" key="2">
    <source>
        <dbReference type="SAM" id="MobiDB-lite"/>
    </source>
</evidence>
<dbReference type="PANTHER" id="PTHR31600:SF2">
    <property type="entry name" value="GAMETE ENRICHED GENE 10 PROTEIN-RELATED"/>
    <property type="match status" value="1"/>
</dbReference>
<dbReference type="PANTHER" id="PTHR31600">
    <property type="entry name" value="TINY MACROCYSTS PROTEIN B-RELATED"/>
    <property type="match status" value="1"/>
</dbReference>
<feature type="transmembrane region" description="Helical" evidence="3">
    <location>
        <begin position="360"/>
        <end position="384"/>
    </location>
</feature>
<organism evidence="4 5">
    <name type="scientific">Halteria grandinella</name>
    <dbReference type="NCBI Taxonomy" id="5974"/>
    <lineage>
        <taxon>Eukaryota</taxon>
        <taxon>Sar</taxon>
        <taxon>Alveolata</taxon>
        <taxon>Ciliophora</taxon>
        <taxon>Intramacronucleata</taxon>
        <taxon>Spirotrichea</taxon>
        <taxon>Stichotrichia</taxon>
        <taxon>Sporadotrichida</taxon>
        <taxon>Halteriidae</taxon>
        <taxon>Halteria</taxon>
    </lineage>
</organism>
<dbReference type="PROSITE" id="PS50297">
    <property type="entry name" value="ANK_REP_REGION"/>
    <property type="match status" value="1"/>
</dbReference>
<feature type="transmembrane region" description="Helical" evidence="3">
    <location>
        <begin position="597"/>
        <end position="617"/>
    </location>
</feature>
<evidence type="ECO:0000313" key="4">
    <source>
        <dbReference type="EMBL" id="TNV87871.1"/>
    </source>
</evidence>
<accession>A0A8J8P5N1</accession>
<dbReference type="Gene3D" id="1.25.40.20">
    <property type="entry name" value="Ankyrin repeat-containing domain"/>
    <property type="match status" value="2"/>
</dbReference>
<keyword evidence="1" id="KW-0040">ANK repeat</keyword>
<name>A0A8J8P5N1_HALGN</name>
<feature type="compositionally biased region" description="Polar residues" evidence="2">
    <location>
        <begin position="827"/>
        <end position="848"/>
    </location>
</feature>
<gene>
    <name evidence="4" type="ORF">FGO68_gene9966</name>
</gene>
<dbReference type="OrthoDB" id="410095at2759"/>
<dbReference type="Pfam" id="PF12796">
    <property type="entry name" value="Ank_2"/>
    <property type="match status" value="2"/>
</dbReference>